<accession>A0A1F7RY89</accession>
<dbReference type="InterPro" id="IPR050338">
    <property type="entry name" value="DisA"/>
</dbReference>
<keyword evidence="9 10" id="KW-0472">Membrane</keyword>
<dbReference type="InterPro" id="IPR014046">
    <property type="entry name" value="C-di-AMP_synthase"/>
</dbReference>
<keyword evidence="3 10" id="KW-0808">Transferase</keyword>
<organism evidence="12 13">
    <name type="scientific">Candidatus Schekmanbacteria bacterium RBG_13_48_7</name>
    <dbReference type="NCBI Taxonomy" id="1817878"/>
    <lineage>
        <taxon>Bacteria</taxon>
        <taxon>Candidatus Schekmaniibacteriota</taxon>
    </lineage>
</organism>
<evidence type="ECO:0000256" key="10">
    <source>
        <dbReference type="HAMAP-Rule" id="MF_01499"/>
    </source>
</evidence>
<dbReference type="InterPro" id="IPR034701">
    <property type="entry name" value="CdaA"/>
</dbReference>
<name>A0A1F7RY89_9BACT</name>
<dbReference type="SUPFAM" id="SSF143597">
    <property type="entry name" value="YojJ-like"/>
    <property type="match status" value="1"/>
</dbReference>
<evidence type="ECO:0000313" key="12">
    <source>
        <dbReference type="EMBL" id="OGL45954.1"/>
    </source>
</evidence>
<keyword evidence="8 10" id="KW-1133">Transmembrane helix</keyword>
<evidence type="ECO:0000256" key="2">
    <source>
        <dbReference type="ARBA" id="ARBA00022475"/>
    </source>
</evidence>
<comment type="caution">
    <text evidence="12">The sequence shown here is derived from an EMBL/GenBank/DDBJ whole genome shotgun (WGS) entry which is preliminary data.</text>
</comment>
<feature type="domain" description="DAC" evidence="11">
    <location>
        <begin position="82"/>
        <end position="238"/>
    </location>
</feature>
<reference evidence="12 13" key="1">
    <citation type="journal article" date="2016" name="Nat. Commun.">
        <title>Thousands of microbial genomes shed light on interconnected biogeochemical processes in an aquifer system.</title>
        <authorList>
            <person name="Anantharaman K."/>
            <person name="Brown C.T."/>
            <person name="Hug L.A."/>
            <person name="Sharon I."/>
            <person name="Castelle C.J."/>
            <person name="Probst A.J."/>
            <person name="Thomas B.C."/>
            <person name="Singh A."/>
            <person name="Wilkins M.J."/>
            <person name="Karaoz U."/>
            <person name="Brodie E.L."/>
            <person name="Williams K.H."/>
            <person name="Hubbard S.S."/>
            <person name="Banfield J.F."/>
        </authorList>
    </citation>
    <scope>NUCLEOTIDE SEQUENCE [LARGE SCALE GENOMIC DNA]</scope>
</reference>
<keyword evidence="4 10" id="KW-0812">Transmembrane</keyword>
<dbReference type="PANTHER" id="PTHR34185:SF1">
    <property type="entry name" value="DIADENYLATE CYCLASE"/>
    <property type="match status" value="1"/>
</dbReference>
<dbReference type="HAMAP" id="MF_01499">
    <property type="entry name" value="DacA"/>
    <property type="match status" value="1"/>
</dbReference>
<dbReference type="Gene3D" id="3.40.1700.10">
    <property type="entry name" value="DNA integrity scanning protein, DisA, N-terminal domain"/>
    <property type="match status" value="1"/>
</dbReference>
<evidence type="ECO:0000313" key="13">
    <source>
        <dbReference type="Proteomes" id="UP000179266"/>
    </source>
</evidence>
<protein>
    <recommendedName>
        <fullName evidence="10">Diadenylate cyclase</fullName>
        <shortName evidence="10">DAC</shortName>
        <ecNumber evidence="10">2.7.7.85</ecNumber>
    </recommendedName>
    <alternativeName>
        <fullName evidence="10">Cyclic-di-AMP synthase</fullName>
        <shortName evidence="10">c-di-AMP synthase</shortName>
    </alternativeName>
</protein>
<evidence type="ECO:0000256" key="8">
    <source>
        <dbReference type="ARBA" id="ARBA00022989"/>
    </source>
</evidence>
<evidence type="ECO:0000256" key="1">
    <source>
        <dbReference type="ARBA" id="ARBA00000877"/>
    </source>
</evidence>
<keyword evidence="2 10" id="KW-1003">Cell membrane</keyword>
<evidence type="ECO:0000256" key="9">
    <source>
        <dbReference type="ARBA" id="ARBA00023136"/>
    </source>
</evidence>
<dbReference type="NCBIfam" id="TIGR00159">
    <property type="entry name" value="diadenylate cyclase CdaA"/>
    <property type="match status" value="1"/>
</dbReference>
<dbReference type="EMBL" id="MGDD01000154">
    <property type="protein sequence ID" value="OGL45954.1"/>
    <property type="molecule type" value="Genomic_DNA"/>
</dbReference>
<feature type="transmembrane region" description="Helical" evidence="10">
    <location>
        <begin position="30"/>
        <end position="50"/>
    </location>
</feature>
<proteinExistence type="inferred from homology"/>
<evidence type="ECO:0000256" key="6">
    <source>
        <dbReference type="ARBA" id="ARBA00022741"/>
    </source>
</evidence>
<dbReference type="InterPro" id="IPR045585">
    <property type="entry name" value="CdaA_N"/>
</dbReference>
<keyword evidence="6 10" id="KW-0547">Nucleotide-binding</keyword>
<sequence length="258" mass="29252">MFQFADSIHLRWQDIVDIIIVSYLLYRAFLLIKGTLAVQMLIGLSILFFALKLSQFLQLRTLFWLLQNFWTIWVLALIVLFQPEIRRALVQISPRGFFQRKSLAESETIDEIAEAVDTFVKEHTGALLVFERETGLRTFTEIGVLVDAIVTRDLIRSIFNTRSPLHDGAVIIQKGRIAAATCFLPLSKNPEIDLALGTRHRAGIGITEDTDAASVIVSEETGGISFALRGRLTKNLDNNSLKRVLRRVLRVKDEKTTR</sequence>
<dbReference type="Proteomes" id="UP000179266">
    <property type="component" value="Unassembled WGS sequence"/>
</dbReference>
<comment type="function">
    <text evidence="10">Catalyzes the condensation of 2 ATP molecules into cyclic di-AMP (c-di-AMP), a second messenger used to regulate differing processes in different bacteria.</text>
</comment>
<evidence type="ECO:0000259" key="11">
    <source>
        <dbReference type="PROSITE" id="PS51794"/>
    </source>
</evidence>
<dbReference type="InterPro" id="IPR036888">
    <property type="entry name" value="DNA_integrity_DisA_N_sf"/>
</dbReference>
<evidence type="ECO:0000256" key="7">
    <source>
        <dbReference type="ARBA" id="ARBA00022840"/>
    </source>
</evidence>
<dbReference type="GO" id="GO:0106408">
    <property type="term" value="F:diadenylate cyclase activity"/>
    <property type="evidence" value="ECO:0007669"/>
    <property type="project" value="UniProtKB-EC"/>
</dbReference>
<dbReference type="GO" id="GO:0006171">
    <property type="term" value="P:cAMP biosynthetic process"/>
    <property type="evidence" value="ECO:0007669"/>
    <property type="project" value="InterPro"/>
</dbReference>
<dbReference type="EC" id="2.7.7.85" evidence="10"/>
<dbReference type="PANTHER" id="PTHR34185">
    <property type="entry name" value="DIADENYLATE CYCLASE"/>
    <property type="match status" value="1"/>
</dbReference>
<evidence type="ECO:0000256" key="4">
    <source>
        <dbReference type="ARBA" id="ARBA00022692"/>
    </source>
</evidence>
<keyword evidence="5 10" id="KW-0548">Nucleotidyltransferase</keyword>
<dbReference type="Pfam" id="PF02457">
    <property type="entry name" value="DAC"/>
    <property type="match status" value="1"/>
</dbReference>
<dbReference type="FunFam" id="3.40.1700.10:FF:000002">
    <property type="entry name" value="Diadenylate cyclase"/>
    <property type="match status" value="1"/>
</dbReference>
<dbReference type="PROSITE" id="PS51794">
    <property type="entry name" value="DAC"/>
    <property type="match status" value="1"/>
</dbReference>
<comment type="catalytic activity">
    <reaction evidence="1 10">
        <text>2 ATP = 3',3'-c-di-AMP + 2 diphosphate</text>
        <dbReference type="Rhea" id="RHEA:35655"/>
        <dbReference type="ChEBI" id="CHEBI:30616"/>
        <dbReference type="ChEBI" id="CHEBI:33019"/>
        <dbReference type="ChEBI" id="CHEBI:71500"/>
        <dbReference type="EC" id="2.7.7.85"/>
    </reaction>
</comment>
<dbReference type="Pfam" id="PF19293">
    <property type="entry name" value="CdaA_N"/>
    <property type="match status" value="1"/>
</dbReference>
<comment type="subunit">
    <text evidence="10">Probably a homodimer.</text>
</comment>
<dbReference type="PIRSF" id="PIRSF004793">
    <property type="entry name" value="UCP004793"/>
    <property type="match status" value="1"/>
</dbReference>
<evidence type="ECO:0000256" key="3">
    <source>
        <dbReference type="ARBA" id="ARBA00022679"/>
    </source>
</evidence>
<dbReference type="InterPro" id="IPR003390">
    <property type="entry name" value="DNA_integrity_scan_DisA_N"/>
</dbReference>
<dbReference type="GO" id="GO:0004016">
    <property type="term" value="F:adenylate cyclase activity"/>
    <property type="evidence" value="ECO:0007669"/>
    <property type="project" value="UniProtKB-UniRule"/>
</dbReference>
<evidence type="ECO:0000256" key="5">
    <source>
        <dbReference type="ARBA" id="ARBA00022695"/>
    </source>
</evidence>
<gene>
    <name evidence="10" type="primary">dacA</name>
    <name evidence="12" type="ORF">A2161_00950</name>
</gene>
<dbReference type="AlphaFoldDB" id="A0A1F7RY89"/>
<feature type="transmembrane region" description="Helical" evidence="10">
    <location>
        <begin position="62"/>
        <end position="81"/>
    </location>
</feature>
<dbReference type="GO" id="GO:0005524">
    <property type="term" value="F:ATP binding"/>
    <property type="evidence" value="ECO:0007669"/>
    <property type="project" value="UniProtKB-UniRule"/>
</dbReference>
<keyword evidence="7 10" id="KW-0067">ATP-binding</keyword>
<comment type="similarity">
    <text evidence="10">Belongs to the adenylate cyclase family. DacA/CdaA subfamily.</text>
</comment>
<comment type="caution">
    <text evidence="10">Lacks conserved residue(s) required for the propagation of feature annotation.</text>
</comment>